<name>A0ABP3ECE8_9ACTN</name>
<protein>
    <submittedName>
        <fullName evidence="1">Uncharacterized protein</fullName>
    </submittedName>
</protein>
<proteinExistence type="predicted"/>
<dbReference type="EMBL" id="BAAAGX010000018">
    <property type="protein sequence ID" value="GAA0257199.1"/>
    <property type="molecule type" value="Genomic_DNA"/>
</dbReference>
<keyword evidence="2" id="KW-1185">Reference proteome</keyword>
<organism evidence="1 2">
    <name type="scientific">Cryptosporangium japonicum</name>
    <dbReference type="NCBI Taxonomy" id="80872"/>
    <lineage>
        <taxon>Bacteria</taxon>
        <taxon>Bacillati</taxon>
        <taxon>Actinomycetota</taxon>
        <taxon>Actinomycetes</taxon>
        <taxon>Cryptosporangiales</taxon>
        <taxon>Cryptosporangiaceae</taxon>
        <taxon>Cryptosporangium</taxon>
    </lineage>
</organism>
<dbReference type="Proteomes" id="UP001500967">
    <property type="component" value="Unassembled WGS sequence"/>
</dbReference>
<accession>A0ABP3ECE8</accession>
<gene>
    <name evidence="1" type="ORF">GCM10009539_48170</name>
</gene>
<sequence length="107" mass="10963">MKFAGDTVTDLANTLGSDARALARALQSDVLVDAPAILHALAVTALHLSTSAAEMALAVDDVNGPSAAELRAVQVAFAECSSTLLNSIEPVQRFAAQSSSRSPSVAR</sequence>
<comment type="caution">
    <text evidence="1">The sequence shown here is derived from an EMBL/GenBank/DDBJ whole genome shotgun (WGS) entry which is preliminary data.</text>
</comment>
<evidence type="ECO:0000313" key="1">
    <source>
        <dbReference type="EMBL" id="GAA0257199.1"/>
    </source>
</evidence>
<reference evidence="2" key="1">
    <citation type="journal article" date="2019" name="Int. J. Syst. Evol. Microbiol.">
        <title>The Global Catalogue of Microorganisms (GCM) 10K type strain sequencing project: providing services to taxonomists for standard genome sequencing and annotation.</title>
        <authorList>
            <consortium name="The Broad Institute Genomics Platform"/>
            <consortium name="The Broad Institute Genome Sequencing Center for Infectious Disease"/>
            <person name="Wu L."/>
            <person name="Ma J."/>
        </authorList>
    </citation>
    <scope>NUCLEOTIDE SEQUENCE [LARGE SCALE GENOMIC DNA]</scope>
    <source>
        <strain evidence="2">JCM 10425</strain>
    </source>
</reference>
<evidence type="ECO:0000313" key="2">
    <source>
        <dbReference type="Proteomes" id="UP001500967"/>
    </source>
</evidence>
<dbReference type="RefSeq" id="WP_344651166.1">
    <property type="nucleotide sequence ID" value="NZ_BAAAGX010000018.1"/>
</dbReference>